<feature type="region of interest" description="Disordered" evidence="1">
    <location>
        <begin position="183"/>
        <end position="216"/>
    </location>
</feature>
<evidence type="ECO:0000313" key="2">
    <source>
        <dbReference type="EMBL" id="QHT77543.1"/>
    </source>
</evidence>
<sequence length="292" mass="28142">MSKYKITNRTNGRSNTFPNTFSPGSSSISGYKQGGAPITFSSLVNSTIESVITNYKYQGTDIGNSFCAIYNQGSATIPIANYSNMSIIMCGGGGGGGGGGGAGHRSNGPKTGGDAGAGADGGITVVRSFPISAYNSVTISVGTAGNAGQGGLNSQFNNSGINNAPSGADGNAGGSGNATTVAISGGPSFTANGGGGGNGGQGGTPNTNGGNGTAGGAGGVTSNSPYTAYNDGTSYVNISSINITNRDLVSGGITYCNGGSGGAGANQAPGNTNYGTDGNAGNAGFCRIYLYP</sequence>
<reference evidence="2" key="1">
    <citation type="journal article" date="2020" name="Nature">
        <title>Giant virus diversity and host interactions through global metagenomics.</title>
        <authorList>
            <person name="Schulz F."/>
            <person name="Roux S."/>
            <person name="Paez-Espino D."/>
            <person name="Jungbluth S."/>
            <person name="Walsh D.A."/>
            <person name="Denef V.J."/>
            <person name="McMahon K.D."/>
            <person name="Konstantinidis K.T."/>
            <person name="Eloe-Fadrosh E.A."/>
            <person name="Kyrpides N.C."/>
            <person name="Woyke T."/>
        </authorList>
    </citation>
    <scope>NUCLEOTIDE SEQUENCE</scope>
    <source>
        <strain evidence="2">GVMAG-M-3300023179-86</strain>
    </source>
</reference>
<protein>
    <submittedName>
        <fullName evidence="2">Uncharacterized protein</fullName>
    </submittedName>
</protein>
<proteinExistence type="predicted"/>
<accession>A0A6C0HC15</accession>
<feature type="compositionally biased region" description="Gly residues" evidence="1">
    <location>
        <begin position="192"/>
        <end position="216"/>
    </location>
</feature>
<evidence type="ECO:0000256" key="1">
    <source>
        <dbReference type="SAM" id="MobiDB-lite"/>
    </source>
</evidence>
<feature type="region of interest" description="Disordered" evidence="1">
    <location>
        <begin position="1"/>
        <end position="28"/>
    </location>
</feature>
<dbReference type="AlphaFoldDB" id="A0A6C0HC15"/>
<organism evidence="2">
    <name type="scientific">viral metagenome</name>
    <dbReference type="NCBI Taxonomy" id="1070528"/>
    <lineage>
        <taxon>unclassified sequences</taxon>
        <taxon>metagenomes</taxon>
        <taxon>organismal metagenomes</taxon>
    </lineage>
</organism>
<name>A0A6C0HC15_9ZZZZ</name>
<dbReference type="EMBL" id="MN739918">
    <property type="protein sequence ID" value="QHT77543.1"/>
    <property type="molecule type" value="Genomic_DNA"/>
</dbReference>